<comment type="function">
    <text evidence="8 10">Specifically methylates the N3 position of the uracil ring of uridine 1498 (m3U1498) in 16S rRNA. Acts on the fully assembled 30S ribosomal subunit.</text>
</comment>
<dbReference type="InterPro" id="IPR046886">
    <property type="entry name" value="RsmE_MTase_dom"/>
</dbReference>
<dbReference type="InterPro" id="IPR029026">
    <property type="entry name" value="tRNA_m1G_MTases_N"/>
</dbReference>
<dbReference type="GO" id="GO:0005737">
    <property type="term" value="C:cytoplasm"/>
    <property type="evidence" value="ECO:0007669"/>
    <property type="project" value="UniProtKB-SubCell"/>
</dbReference>
<evidence type="ECO:0000256" key="5">
    <source>
        <dbReference type="ARBA" id="ARBA00022603"/>
    </source>
</evidence>
<keyword evidence="3 10" id="KW-0963">Cytoplasm</keyword>
<dbReference type="Pfam" id="PF04452">
    <property type="entry name" value="Methyltrans_RNA"/>
    <property type="match status" value="1"/>
</dbReference>
<evidence type="ECO:0000256" key="10">
    <source>
        <dbReference type="PIRNR" id="PIRNR015601"/>
    </source>
</evidence>
<dbReference type="Proteomes" id="UP000287853">
    <property type="component" value="Unassembled WGS sequence"/>
</dbReference>
<reference evidence="12 13" key="1">
    <citation type="submission" date="2017-01" db="EMBL/GenBank/DDBJ databases">
        <title>The cable genome- insights into the physiology and evolution of filamentous bacteria capable of sulfide oxidation via long distance electron transfer.</title>
        <authorList>
            <person name="Schreiber L."/>
            <person name="Bjerg J.T."/>
            <person name="Boggild A."/>
            <person name="Van De Vossenberg J."/>
            <person name="Meysman F."/>
            <person name="Nielsen L.P."/>
            <person name="Schramm A."/>
            <person name="Kjeldsen K.U."/>
        </authorList>
    </citation>
    <scope>NUCLEOTIDE SEQUENCE [LARGE SCALE GENOMIC DNA]</scope>
    <source>
        <strain evidence="12">MCF</strain>
    </source>
</reference>
<keyword evidence="7 10" id="KW-0949">S-adenosyl-L-methionine</keyword>
<accession>A0A444IWL3</accession>
<dbReference type="PIRSF" id="PIRSF015601">
    <property type="entry name" value="MTase_slr0722"/>
    <property type="match status" value="1"/>
</dbReference>
<evidence type="ECO:0000256" key="3">
    <source>
        <dbReference type="ARBA" id="ARBA00022490"/>
    </source>
</evidence>
<gene>
    <name evidence="12" type="ORF">H206_01366</name>
</gene>
<keyword evidence="6 10" id="KW-0808">Transferase</keyword>
<dbReference type="AlphaFoldDB" id="A0A444IWL3"/>
<dbReference type="SUPFAM" id="SSF75217">
    <property type="entry name" value="alpha/beta knot"/>
    <property type="match status" value="1"/>
</dbReference>
<dbReference type="Gene3D" id="3.40.1280.10">
    <property type="match status" value="1"/>
</dbReference>
<comment type="caution">
    <text evidence="12">The sequence shown here is derived from an EMBL/GenBank/DDBJ whole genome shotgun (WGS) entry which is preliminary data.</text>
</comment>
<comment type="subcellular location">
    <subcellularLocation>
        <location evidence="1 10">Cytoplasm</location>
    </subcellularLocation>
</comment>
<evidence type="ECO:0000256" key="1">
    <source>
        <dbReference type="ARBA" id="ARBA00004496"/>
    </source>
</evidence>
<dbReference type="GO" id="GO:0070042">
    <property type="term" value="F:rRNA (uridine-N3-)-methyltransferase activity"/>
    <property type="evidence" value="ECO:0007669"/>
    <property type="project" value="TreeGrafter"/>
</dbReference>
<comment type="catalytic activity">
    <reaction evidence="9 10">
        <text>uridine(1498) in 16S rRNA + S-adenosyl-L-methionine = N(3)-methyluridine(1498) in 16S rRNA + S-adenosyl-L-homocysteine + H(+)</text>
        <dbReference type="Rhea" id="RHEA:42920"/>
        <dbReference type="Rhea" id="RHEA-COMP:10283"/>
        <dbReference type="Rhea" id="RHEA-COMP:10284"/>
        <dbReference type="ChEBI" id="CHEBI:15378"/>
        <dbReference type="ChEBI" id="CHEBI:57856"/>
        <dbReference type="ChEBI" id="CHEBI:59789"/>
        <dbReference type="ChEBI" id="CHEBI:65315"/>
        <dbReference type="ChEBI" id="CHEBI:74502"/>
        <dbReference type="EC" id="2.1.1.193"/>
    </reaction>
</comment>
<dbReference type="PANTHER" id="PTHR30027:SF3">
    <property type="entry name" value="16S RRNA (URACIL(1498)-N(3))-METHYLTRANSFERASE"/>
    <property type="match status" value="1"/>
</dbReference>
<evidence type="ECO:0000256" key="7">
    <source>
        <dbReference type="ARBA" id="ARBA00022691"/>
    </source>
</evidence>
<dbReference type="CDD" id="cd18084">
    <property type="entry name" value="RsmE-like"/>
    <property type="match status" value="1"/>
</dbReference>
<evidence type="ECO:0000256" key="2">
    <source>
        <dbReference type="ARBA" id="ARBA00005528"/>
    </source>
</evidence>
<dbReference type="InterPro" id="IPR006700">
    <property type="entry name" value="RsmE"/>
</dbReference>
<proteinExistence type="inferred from homology"/>
<dbReference type="InterPro" id="IPR029028">
    <property type="entry name" value="Alpha/beta_knot_MTases"/>
</dbReference>
<comment type="similarity">
    <text evidence="2 10">Belongs to the RNA methyltransferase RsmE family.</text>
</comment>
<evidence type="ECO:0000256" key="6">
    <source>
        <dbReference type="ARBA" id="ARBA00022679"/>
    </source>
</evidence>
<evidence type="ECO:0000259" key="11">
    <source>
        <dbReference type="Pfam" id="PF04452"/>
    </source>
</evidence>
<keyword evidence="4 10" id="KW-0698">rRNA processing</keyword>
<keyword evidence="13" id="KW-1185">Reference proteome</keyword>
<dbReference type="GO" id="GO:0070475">
    <property type="term" value="P:rRNA base methylation"/>
    <property type="evidence" value="ECO:0007669"/>
    <property type="project" value="TreeGrafter"/>
</dbReference>
<evidence type="ECO:0000256" key="4">
    <source>
        <dbReference type="ARBA" id="ARBA00022552"/>
    </source>
</evidence>
<organism evidence="12 13">
    <name type="scientific">Candidatus Electrothrix aarhusensis</name>
    <dbReference type="NCBI Taxonomy" id="1859131"/>
    <lineage>
        <taxon>Bacteria</taxon>
        <taxon>Pseudomonadati</taxon>
        <taxon>Thermodesulfobacteriota</taxon>
        <taxon>Desulfobulbia</taxon>
        <taxon>Desulfobulbales</taxon>
        <taxon>Desulfobulbaceae</taxon>
        <taxon>Candidatus Electrothrix</taxon>
    </lineage>
</organism>
<dbReference type="NCBIfam" id="TIGR00046">
    <property type="entry name" value="RsmE family RNA methyltransferase"/>
    <property type="match status" value="1"/>
</dbReference>
<evidence type="ECO:0000256" key="9">
    <source>
        <dbReference type="ARBA" id="ARBA00047944"/>
    </source>
</evidence>
<dbReference type="PANTHER" id="PTHR30027">
    <property type="entry name" value="RIBOSOMAL RNA SMALL SUBUNIT METHYLTRANSFERASE E"/>
    <property type="match status" value="1"/>
</dbReference>
<sequence length="247" mass="27521">MNLLLFEQYEQEADRLLLIDHRAKHIHTVLKLNVGDTLRIGMVHGKMGRGKIISMDDNAVELEVQLDSAPPTPPDVELILALPRPIMLQRILKQATVMGVRRFHLIRSAKVEKSFFQTPVLEPKKIKELLLEGLSQAVDTHLPEVLIHRRFKPFVQDIVPTLAGCGLIAHPGGAAELPDVYPGSGEKKKILLAVGPEGGWNDFEVENFLEQGFLPFSMGSRILHVDTAVVALLAQLQLLRTIQQAHL</sequence>
<dbReference type="EMBL" id="MTKO01000081">
    <property type="protein sequence ID" value="RWX45192.1"/>
    <property type="molecule type" value="Genomic_DNA"/>
</dbReference>
<feature type="domain" description="Ribosomal RNA small subunit methyltransferase E methyltransferase" evidence="11">
    <location>
        <begin position="73"/>
        <end position="237"/>
    </location>
</feature>
<dbReference type="NCBIfam" id="NF008700">
    <property type="entry name" value="PRK11713.5-4"/>
    <property type="match status" value="1"/>
</dbReference>
<name>A0A444IWL3_9BACT</name>
<protein>
    <recommendedName>
        <fullName evidence="10">Ribosomal RNA small subunit methyltransferase E</fullName>
        <ecNumber evidence="10">2.1.1.193</ecNumber>
    </recommendedName>
</protein>
<keyword evidence="5 10" id="KW-0489">Methyltransferase</keyword>
<dbReference type="EC" id="2.1.1.193" evidence="10"/>
<evidence type="ECO:0000313" key="13">
    <source>
        <dbReference type="Proteomes" id="UP000287853"/>
    </source>
</evidence>
<evidence type="ECO:0000313" key="12">
    <source>
        <dbReference type="EMBL" id="RWX45192.1"/>
    </source>
</evidence>
<evidence type="ECO:0000256" key="8">
    <source>
        <dbReference type="ARBA" id="ARBA00025699"/>
    </source>
</evidence>